<feature type="domain" description="Cadherin" evidence="4">
    <location>
        <begin position="50"/>
        <end position="163"/>
    </location>
</feature>
<feature type="domain" description="Cadherin" evidence="4">
    <location>
        <begin position="168"/>
        <end position="281"/>
    </location>
</feature>
<dbReference type="InterPro" id="IPR015919">
    <property type="entry name" value="Cadherin-like_sf"/>
</dbReference>
<dbReference type="PANTHER" id="PTHR24026:SF126">
    <property type="entry name" value="PROTOCADHERIN FAT 4"/>
    <property type="match status" value="1"/>
</dbReference>
<dbReference type="Gene3D" id="2.60.40.60">
    <property type="entry name" value="Cadherins"/>
    <property type="match status" value="2"/>
</dbReference>
<feature type="non-terminal residue" evidence="5">
    <location>
        <position position="420"/>
    </location>
</feature>
<name>A0A820GTX5_9BILA</name>
<feature type="non-terminal residue" evidence="5">
    <location>
        <position position="1"/>
    </location>
</feature>
<keyword evidence="3" id="KW-0106">Calcium</keyword>
<proteinExistence type="predicted"/>
<organism evidence="5 6">
    <name type="scientific">Adineta steineri</name>
    <dbReference type="NCBI Taxonomy" id="433720"/>
    <lineage>
        <taxon>Eukaryota</taxon>
        <taxon>Metazoa</taxon>
        <taxon>Spiralia</taxon>
        <taxon>Gnathifera</taxon>
        <taxon>Rotifera</taxon>
        <taxon>Eurotatoria</taxon>
        <taxon>Bdelloidea</taxon>
        <taxon>Adinetida</taxon>
        <taxon>Adinetidae</taxon>
        <taxon>Adineta</taxon>
    </lineage>
</organism>
<dbReference type="PROSITE" id="PS50268">
    <property type="entry name" value="CADHERIN_2"/>
    <property type="match status" value="2"/>
</dbReference>
<dbReference type="PRINTS" id="PR00205">
    <property type="entry name" value="CADHERIN"/>
</dbReference>
<evidence type="ECO:0000256" key="1">
    <source>
        <dbReference type="ARBA" id="ARBA00022692"/>
    </source>
</evidence>
<evidence type="ECO:0000256" key="2">
    <source>
        <dbReference type="ARBA" id="ARBA00022989"/>
    </source>
</evidence>
<sequence>TNINKTSYRLFITAYNTVPSWDNNVNHTEDLQIDVQVIRINEHLPEFNTTNSMVNIIINETTSSGTTIGNFSIVDKDIDTKLTLGILSGNIRNAFKFILLSNNSDNPNRTQYEATGSLEVIAPLDYTSQSIYTLTLFAFDTKNTVTLIVTIILTAQNTKAPCFKLMPGFTSFEYQVNEETAYTVLDGSIIKAIDPDNLTATLHYKIYDTNHQLNLNNLVLNKTDDYVTISIKAPGLSHDYPFGSSIYNFAIEASDENGTGISSYVPVRINVIKANNKAPILKNFPWIIDEGINPRIPIEFIDYDEPGNRTLYEVKTINSPNFEFLPPTLSSNKTFTLIYNGTLNCTTTKYLHVTINASIANGTFAITTIPIMVRGKPNNTYPIYNGDKIIKILYVNGYQNSLRNIKLGSIYVSDSNDCVR</sequence>
<gene>
    <name evidence="5" type="ORF">KXQ929_LOCUS44524</name>
</gene>
<evidence type="ECO:0000313" key="6">
    <source>
        <dbReference type="Proteomes" id="UP000663868"/>
    </source>
</evidence>
<protein>
    <recommendedName>
        <fullName evidence="4">Cadherin domain-containing protein</fullName>
    </recommendedName>
</protein>
<dbReference type="PANTHER" id="PTHR24026">
    <property type="entry name" value="FAT ATYPICAL CADHERIN-RELATED"/>
    <property type="match status" value="1"/>
</dbReference>
<comment type="caution">
    <text evidence="5">The sequence shown here is derived from an EMBL/GenBank/DDBJ whole genome shotgun (WGS) entry which is preliminary data.</text>
</comment>
<dbReference type="SUPFAM" id="SSF49313">
    <property type="entry name" value="Cadherin-like"/>
    <property type="match status" value="1"/>
</dbReference>
<dbReference type="AlphaFoldDB" id="A0A820GTX5"/>
<keyword evidence="2" id="KW-1133">Transmembrane helix</keyword>
<dbReference type="GO" id="GO:0005509">
    <property type="term" value="F:calcium ion binding"/>
    <property type="evidence" value="ECO:0007669"/>
    <property type="project" value="UniProtKB-UniRule"/>
</dbReference>
<evidence type="ECO:0000259" key="4">
    <source>
        <dbReference type="PROSITE" id="PS50268"/>
    </source>
</evidence>
<keyword evidence="1" id="KW-0812">Transmembrane</keyword>
<dbReference type="EMBL" id="CAJOBB010012856">
    <property type="protein sequence ID" value="CAF4282567.1"/>
    <property type="molecule type" value="Genomic_DNA"/>
</dbReference>
<accession>A0A820GTX5</accession>
<evidence type="ECO:0000256" key="3">
    <source>
        <dbReference type="PROSITE-ProRule" id="PRU00043"/>
    </source>
</evidence>
<dbReference type="GO" id="GO:0005886">
    <property type="term" value="C:plasma membrane"/>
    <property type="evidence" value="ECO:0007669"/>
    <property type="project" value="UniProtKB-SubCell"/>
</dbReference>
<dbReference type="Proteomes" id="UP000663868">
    <property type="component" value="Unassembled WGS sequence"/>
</dbReference>
<dbReference type="InterPro" id="IPR002126">
    <property type="entry name" value="Cadherin-like_dom"/>
</dbReference>
<evidence type="ECO:0000313" key="5">
    <source>
        <dbReference type="EMBL" id="CAF4282567.1"/>
    </source>
</evidence>
<dbReference type="GO" id="GO:0007156">
    <property type="term" value="P:homophilic cell adhesion via plasma membrane adhesion molecules"/>
    <property type="evidence" value="ECO:0007669"/>
    <property type="project" value="InterPro"/>
</dbReference>
<reference evidence="5" key="1">
    <citation type="submission" date="2021-02" db="EMBL/GenBank/DDBJ databases">
        <authorList>
            <person name="Nowell W R."/>
        </authorList>
    </citation>
    <scope>NUCLEOTIDE SEQUENCE</scope>
</reference>
<dbReference type="SMART" id="SM00112">
    <property type="entry name" value="CA"/>
    <property type="match status" value="2"/>
</dbReference>
<keyword evidence="2" id="KW-0472">Membrane</keyword>
<dbReference type="CDD" id="cd11304">
    <property type="entry name" value="Cadherin_repeat"/>
    <property type="match status" value="1"/>
</dbReference>